<gene>
    <name evidence="4" type="ORF">ABNF92_17155</name>
</gene>
<reference evidence="4" key="1">
    <citation type="submission" date="2024-05" db="EMBL/GenBank/DDBJ databases">
        <title>Draft Genome Sequences of Flagellimonas sp. MMG031 and Marinobacter sp. MMG032 Isolated from the dinoflagellate Symbiodinium pilosum.</title>
        <authorList>
            <person name="Shikuma N.J."/>
            <person name="Farrell M.V."/>
        </authorList>
    </citation>
    <scope>NUCLEOTIDE SEQUENCE</scope>
    <source>
        <strain evidence="4">MMG032</strain>
    </source>
</reference>
<evidence type="ECO:0000313" key="4">
    <source>
        <dbReference type="EMBL" id="XBQ19155.1"/>
    </source>
</evidence>
<protein>
    <submittedName>
        <fullName evidence="4">Uncharacterized protein</fullName>
    </submittedName>
</protein>
<organism evidence="4">
    <name type="scientific">Marinobacter sp. MMG032</name>
    <dbReference type="NCBI Taxonomy" id="3158548"/>
    <lineage>
        <taxon>Bacteria</taxon>
        <taxon>Pseudomonadati</taxon>
        <taxon>Pseudomonadota</taxon>
        <taxon>Gammaproteobacteria</taxon>
        <taxon>Pseudomonadales</taxon>
        <taxon>Marinobacteraceae</taxon>
        <taxon>Marinobacter</taxon>
    </lineage>
</organism>
<feature type="transmembrane region" description="Helical" evidence="3">
    <location>
        <begin position="233"/>
        <end position="250"/>
    </location>
</feature>
<feature type="transmembrane region" description="Helical" evidence="3">
    <location>
        <begin position="152"/>
        <end position="169"/>
    </location>
</feature>
<feature type="transmembrane region" description="Helical" evidence="3">
    <location>
        <begin position="391"/>
        <end position="414"/>
    </location>
</feature>
<feature type="transmembrane region" description="Helical" evidence="3">
    <location>
        <begin position="365"/>
        <end position="385"/>
    </location>
</feature>
<feature type="transmembrane region" description="Helical" evidence="3">
    <location>
        <begin position="181"/>
        <end position="197"/>
    </location>
</feature>
<dbReference type="InterPro" id="IPR052346">
    <property type="entry name" value="O-mannosyl-transferase_TMTC"/>
</dbReference>
<dbReference type="KEGG" id="mamm:ABNF92_17155"/>
<accession>A0AAU7MLG0</accession>
<keyword evidence="2" id="KW-0802">TPR repeat</keyword>
<keyword evidence="1" id="KW-0677">Repeat</keyword>
<evidence type="ECO:0000256" key="3">
    <source>
        <dbReference type="SAM" id="Phobius"/>
    </source>
</evidence>
<dbReference type="AlphaFoldDB" id="A0AAU7MLG0"/>
<feature type="transmembrane region" description="Helical" evidence="3">
    <location>
        <begin position="203"/>
        <end position="221"/>
    </location>
</feature>
<dbReference type="PANTHER" id="PTHR44227">
    <property type="match status" value="1"/>
</dbReference>
<dbReference type="EMBL" id="CP157802">
    <property type="protein sequence ID" value="XBQ19155.1"/>
    <property type="molecule type" value="Genomic_DNA"/>
</dbReference>
<proteinExistence type="predicted"/>
<name>A0AAU7MLG0_9GAMM</name>
<evidence type="ECO:0000256" key="2">
    <source>
        <dbReference type="ARBA" id="ARBA00022803"/>
    </source>
</evidence>
<feature type="transmembrane region" description="Helical" evidence="3">
    <location>
        <begin position="96"/>
        <end position="114"/>
    </location>
</feature>
<evidence type="ECO:0000256" key="1">
    <source>
        <dbReference type="ARBA" id="ARBA00022737"/>
    </source>
</evidence>
<feature type="transmembrane region" description="Helical" evidence="3">
    <location>
        <begin position="126"/>
        <end position="146"/>
    </location>
</feature>
<keyword evidence="3" id="KW-0472">Membrane</keyword>
<feature type="transmembrane region" description="Helical" evidence="3">
    <location>
        <begin position="334"/>
        <end position="353"/>
    </location>
</feature>
<feature type="transmembrane region" description="Helical" evidence="3">
    <location>
        <begin position="309"/>
        <end position="328"/>
    </location>
</feature>
<sequence>MNRLLAQFVFLCFCITFFVFLIFFPALSGGFVLDDGFNILDNRVLYLEELSSDSIINAAFSFHDGNGARPLPMLSFALDYWRAGSMDATSFKTTNLIIHLLTTVFLAFFFRRLLLLADCAPEKAMWGALILALAWAVHPLQVSSVMYVVQRMQTMATMFLVLALWAYLGMRQAQIRGVGRGRVQGILVLVFWVLAFACKEDAPLFYAYVLMLELTVLRFRAVQPDIERGLKQSYLLLTVLCILGYLFYIVPHYWSWESYWGRDFSTLERLMTQARVLVMYIGQIVFPWPDNMTFIYDQLPVSRSLWSPWTTLPSILLIAALLTWAWIWRSRRPLFSFGVLLFFSGHFITSNVIPLELVFEHRNHFPLIGAVLAIGDLCVLIGQRWMARTPALAGCFCTIVLVLSAATVSHAYTWGDPVRHGEKMVDLLPYSTRAWTQLGGAHFDRYSDTREDEHLEKAIKVNEAGLEKVKAPALASNLVIYKSLLGTVTSADWQRFLEVLDEAPKSWQNKFVVWTLMNNVDRGFDVNAHRVIDAIEVLTNKMVLKDTEYLRMAVFTFKNAEDKQKALPLFARFVERAQLGDPAVDRILGELVDAGYMNWVEELKVTIEKKKAHATRTENSDDQY</sequence>
<dbReference type="RefSeq" id="WP_349342818.1">
    <property type="nucleotide sequence ID" value="NZ_CP157802.1"/>
</dbReference>
<dbReference type="PANTHER" id="PTHR44227:SF3">
    <property type="entry name" value="PROTEIN O-MANNOSYL-TRANSFERASE TMTC4"/>
    <property type="match status" value="1"/>
</dbReference>
<keyword evidence="3" id="KW-1133">Transmembrane helix</keyword>
<keyword evidence="3" id="KW-0812">Transmembrane</keyword>